<feature type="compositionally biased region" description="Basic and acidic residues" evidence="4">
    <location>
        <begin position="263"/>
        <end position="274"/>
    </location>
</feature>
<feature type="signal peptide" evidence="5">
    <location>
        <begin position="1"/>
        <end position="24"/>
    </location>
</feature>
<dbReference type="OrthoDB" id="10064289at2759"/>
<dbReference type="GO" id="GO:0021556">
    <property type="term" value="P:central nervous system formation"/>
    <property type="evidence" value="ECO:0007669"/>
    <property type="project" value="TreeGrafter"/>
</dbReference>
<keyword evidence="2" id="KW-1015">Disulfide bond</keyword>
<dbReference type="PANTHER" id="PTHR23199">
    <property type="entry name" value="NEUROTROPHIN 1-RELATED"/>
    <property type="match status" value="1"/>
</dbReference>
<reference evidence="7 8" key="1">
    <citation type="journal article" date="2018" name="Gigascience">
        <title>Genomes of trombidid mites reveal novel predicted allergens and laterally-transferred genes associated with secondary metabolism.</title>
        <authorList>
            <person name="Dong X."/>
            <person name="Chaisiri K."/>
            <person name="Xia D."/>
            <person name="Armstrong S.D."/>
            <person name="Fang Y."/>
            <person name="Donnelly M.J."/>
            <person name="Kadowaki T."/>
            <person name="McGarry J.W."/>
            <person name="Darby A.C."/>
            <person name="Makepeace B.L."/>
        </authorList>
    </citation>
    <scope>NUCLEOTIDE SEQUENCE [LARGE SCALE GENOMIC DNA]</scope>
    <source>
        <strain evidence="7">UoL-WK</strain>
    </source>
</reference>
<dbReference type="Gene3D" id="2.10.90.10">
    <property type="entry name" value="Cystine-knot cytokines"/>
    <property type="match status" value="1"/>
</dbReference>
<gene>
    <name evidence="7" type="ORF">B4U79_12570</name>
</gene>
<dbReference type="GO" id="GO:0005121">
    <property type="term" value="F:Toll binding"/>
    <property type="evidence" value="ECO:0007669"/>
    <property type="project" value="TreeGrafter"/>
</dbReference>
<feature type="compositionally biased region" description="Polar residues" evidence="4">
    <location>
        <begin position="561"/>
        <end position="571"/>
    </location>
</feature>
<dbReference type="InterPro" id="IPR052444">
    <property type="entry name" value="Spz/Toll_ligand-like"/>
</dbReference>
<evidence type="ECO:0000256" key="3">
    <source>
        <dbReference type="ARBA" id="ARBA00023180"/>
    </source>
</evidence>
<feature type="region of interest" description="Disordered" evidence="4">
    <location>
        <begin position="239"/>
        <end position="274"/>
    </location>
</feature>
<evidence type="ECO:0000256" key="5">
    <source>
        <dbReference type="SAM" id="SignalP"/>
    </source>
</evidence>
<evidence type="ECO:0000259" key="6">
    <source>
        <dbReference type="Pfam" id="PF16077"/>
    </source>
</evidence>
<feature type="compositionally biased region" description="Basic and acidic residues" evidence="4">
    <location>
        <begin position="952"/>
        <end position="969"/>
    </location>
</feature>
<organism evidence="7 8">
    <name type="scientific">Dinothrombium tinctorium</name>
    <dbReference type="NCBI Taxonomy" id="1965070"/>
    <lineage>
        <taxon>Eukaryota</taxon>
        <taxon>Metazoa</taxon>
        <taxon>Ecdysozoa</taxon>
        <taxon>Arthropoda</taxon>
        <taxon>Chelicerata</taxon>
        <taxon>Arachnida</taxon>
        <taxon>Acari</taxon>
        <taxon>Acariformes</taxon>
        <taxon>Trombidiformes</taxon>
        <taxon>Prostigmata</taxon>
        <taxon>Anystina</taxon>
        <taxon>Parasitengona</taxon>
        <taxon>Trombidioidea</taxon>
        <taxon>Trombidiidae</taxon>
        <taxon>Dinothrombium</taxon>
    </lineage>
</organism>
<name>A0A443R8Y9_9ACAR</name>
<evidence type="ECO:0000313" key="8">
    <source>
        <dbReference type="Proteomes" id="UP000285301"/>
    </source>
</evidence>
<dbReference type="Pfam" id="PF16077">
    <property type="entry name" value="Spaetzle"/>
    <property type="match status" value="1"/>
</dbReference>
<feature type="compositionally biased region" description="Basic and acidic residues" evidence="4">
    <location>
        <begin position="239"/>
        <end position="255"/>
    </location>
</feature>
<accession>A0A443R8Y9</accession>
<evidence type="ECO:0000256" key="2">
    <source>
        <dbReference type="ARBA" id="ARBA00023157"/>
    </source>
</evidence>
<feature type="domain" description="Spaetzle" evidence="6">
    <location>
        <begin position="363"/>
        <end position="454"/>
    </location>
</feature>
<evidence type="ECO:0000256" key="1">
    <source>
        <dbReference type="ARBA" id="ARBA00022729"/>
    </source>
</evidence>
<dbReference type="EMBL" id="NCKU01001584">
    <property type="protein sequence ID" value="RWS11735.1"/>
    <property type="molecule type" value="Genomic_DNA"/>
</dbReference>
<comment type="caution">
    <text evidence="7">The sequence shown here is derived from an EMBL/GenBank/DDBJ whole genome shotgun (WGS) entry which is preliminary data.</text>
</comment>
<feature type="chain" id="PRO_5019406891" evidence="5">
    <location>
        <begin position="25"/>
        <end position="1026"/>
    </location>
</feature>
<protein>
    <submittedName>
        <fullName evidence="7">Coagulin domain containing protein-like protein</fullName>
    </submittedName>
</protein>
<dbReference type="InterPro" id="IPR032104">
    <property type="entry name" value="Spaetzle"/>
</dbReference>
<dbReference type="STRING" id="1965070.A0A443R8Y9"/>
<dbReference type="GO" id="GO:0045087">
    <property type="term" value="P:innate immune response"/>
    <property type="evidence" value="ECO:0007669"/>
    <property type="project" value="TreeGrafter"/>
</dbReference>
<dbReference type="AlphaFoldDB" id="A0A443R8Y9"/>
<proteinExistence type="predicted"/>
<evidence type="ECO:0000313" key="7">
    <source>
        <dbReference type="EMBL" id="RWS11735.1"/>
    </source>
</evidence>
<keyword evidence="8" id="KW-1185">Reference proteome</keyword>
<sequence length="1026" mass="116794">MVKAWCFVLKTYLFLLFSTIFSKSIPLANDNEEDGAIVYSSAHKSLSEKSPMRNFSLSNTRENLNGTKGSLLVPIAQLFELYLKSRLNSNRSSAREDDLFSGESKDNANQTLSESRTIASWISETLGFGKKKRNSIPYRSDITPNPPSLTSSITGFPIGQMMPVANVPIFRPNFLPNTESFPGPFNPTSILIPSEILENTGIDYWLNYIENPGNEEKPSSFETASTDADEVNFFRRPNDQRFHSSDYHDDEKDKDDHEEEEKGGDLDKPLRTYDNTPRCDKFTSHICVDDFEYPEQAIVDEIYKRRDVFELMYSEVKDNLPLVDGIPRHVEESFNYEHYYNGNNEPMNVRPMATSINEEASGYICPSEVLYGRPKLARNLKGNWKVIVNAAEFTQTVRMEKCLKPNEKCNHISNNRVVTRCAQVHSIHRLVVFEKGKGFYIDAFRIPTACSCHIIKQLAASSNPIHGFVSSSGPVEVIDKNTTPPQLSNTLWSILGSNSVLAENANLDYSSFLNNDVVRNQLLLLQQLKNNPQIASQVSPESVLQQLTNAPVSSPHLPSVPKQNNFKSQKQPSQYLYPGVYSEEPIPRIVKPNSPSSNHYINFHPATPGTTTFIRPGGGSAVAPVVQVIHVPVTATNPFPALNKIKPEEEIQQSLHPVYHPVFQLSAYESKKSTQNTEKTRNNLKKETKDQTLYISNSGNAALFNSKNDQVTKQTEPVNEDSAVKESEKTLNSINKRTSGSITDTKINFSYHPILEYISPHTNKNDAIDDDYASIDLSQLELYDPNQQTLLLGVNMNNVNIPLVSELLTNPKSSKWKQTNPKQNSLKNYALRNRKAMESVQKLNRPVFDRKRDGVMVKYISPLEETRQENERNEAMVHSNLHNNFEDDDSNHFPHQYNVEIRSRGEKSDENEQSKFLDKGFEKSKYRVVEHKEEEHWHEKGWHREGEKQKFGEVNETEPKMKNESEALKSNKPLPKHVSPLGENASQTEIDEHFRVPSLGFRVDQRFIEWAKNNIHFDKNDKRFTV</sequence>
<feature type="region of interest" description="Disordered" evidence="4">
    <location>
        <begin position="552"/>
        <end position="571"/>
    </location>
</feature>
<dbReference type="PANTHER" id="PTHR23199:SF12">
    <property type="entry name" value="NEUROTROPHIN 1-RELATED"/>
    <property type="match status" value="1"/>
</dbReference>
<keyword evidence="1 5" id="KW-0732">Signal</keyword>
<dbReference type="Proteomes" id="UP000285301">
    <property type="component" value="Unassembled WGS sequence"/>
</dbReference>
<dbReference type="InterPro" id="IPR029034">
    <property type="entry name" value="Cystine-knot_cytokine"/>
</dbReference>
<dbReference type="SUPFAM" id="SSF57501">
    <property type="entry name" value="Cystine-knot cytokines"/>
    <property type="match status" value="1"/>
</dbReference>
<evidence type="ECO:0000256" key="4">
    <source>
        <dbReference type="SAM" id="MobiDB-lite"/>
    </source>
</evidence>
<feature type="region of interest" description="Disordered" evidence="4">
    <location>
        <begin position="709"/>
        <end position="730"/>
    </location>
</feature>
<dbReference type="GO" id="GO:0005615">
    <property type="term" value="C:extracellular space"/>
    <property type="evidence" value="ECO:0007669"/>
    <property type="project" value="UniProtKB-ARBA"/>
</dbReference>
<dbReference type="GO" id="GO:0008083">
    <property type="term" value="F:growth factor activity"/>
    <property type="evidence" value="ECO:0007669"/>
    <property type="project" value="TreeGrafter"/>
</dbReference>
<feature type="region of interest" description="Disordered" evidence="4">
    <location>
        <begin position="952"/>
        <end position="983"/>
    </location>
</feature>
<keyword evidence="3" id="KW-0325">Glycoprotein</keyword>